<sequence length="185" mass="21306">MKDALIVIDVQEAVMENSYQEKETIEQINELILRARSNQIPIIYVQHEYPIGPMKRGEPNWQLHEHLEKPLESDIIINKTLPNAFSDTSLKEVLNQMDIRHVYICGAQTDFCVDSTCRGAFDNHYDVTLITDAHTTTDKSHMTSEQIINHVHQTLENFWSPKATLTLQKSDEVKWMVTQTEGGIK</sequence>
<dbReference type="EMBL" id="JAKIJS010000001">
    <property type="protein sequence ID" value="MCF6136349.1"/>
    <property type="molecule type" value="Genomic_DNA"/>
</dbReference>
<dbReference type="InterPro" id="IPR000868">
    <property type="entry name" value="Isochorismatase-like_dom"/>
</dbReference>
<evidence type="ECO:0000256" key="2">
    <source>
        <dbReference type="ARBA" id="ARBA00022801"/>
    </source>
</evidence>
<dbReference type="CDD" id="cd01014">
    <property type="entry name" value="nicotinamidase_related"/>
    <property type="match status" value="1"/>
</dbReference>
<evidence type="ECO:0000313" key="5">
    <source>
        <dbReference type="Proteomes" id="UP001649381"/>
    </source>
</evidence>
<dbReference type="RefSeq" id="WP_236330892.1">
    <property type="nucleotide sequence ID" value="NZ_JAKIJS010000001.1"/>
</dbReference>
<gene>
    <name evidence="4" type="ORF">L2716_01320</name>
</gene>
<proteinExistence type="inferred from homology"/>
<dbReference type="InterPro" id="IPR036380">
    <property type="entry name" value="Isochorismatase-like_sf"/>
</dbReference>
<dbReference type="InterPro" id="IPR050272">
    <property type="entry name" value="Isochorismatase-like_hydrls"/>
</dbReference>
<dbReference type="GO" id="GO:0016787">
    <property type="term" value="F:hydrolase activity"/>
    <property type="evidence" value="ECO:0007669"/>
    <property type="project" value="UniProtKB-KW"/>
</dbReference>
<feature type="domain" description="Isochorismatase-like" evidence="3">
    <location>
        <begin position="4"/>
        <end position="141"/>
    </location>
</feature>
<name>A0ABS9GXJ6_9BACL</name>
<keyword evidence="5" id="KW-1185">Reference proteome</keyword>
<comment type="similarity">
    <text evidence="1">Belongs to the isochorismatase family.</text>
</comment>
<dbReference type="Gene3D" id="3.40.50.850">
    <property type="entry name" value="Isochorismatase-like"/>
    <property type="match status" value="1"/>
</dbReference>
<evidence type="ECO:0000313" key="4">
    <source>
        <dbReference type="EMBL" id="MCF6136349.1"/>
    </source>
</evidence>
<dbReference type="PANTHER" id="PTHR43540:SF14">
    <property type="entry name" value="ISOCHORISMATASE"/>
    <property type="match status" value="1"/>
</dbReference>
<dbReference type="SUPFAM" id="SSF52499">
    <property type="entry name" value="Isochorismatase-like hydrolases"/>
    <property type="match status" value="1"/>
</dbReference>
<reference evidence="4 5" key="1">
    <citation type="submission" date="2022-01" db="EMBL/GenBank/DDBJ databases">
        <title>Alkalihalobacillus sp. EGI L200015, a novel bacterium isolated from a salt lake sediment.</title>
        <authorList>
            <person name="Gao L."/>
            <person name="Fang B.-Z."/>
            <person name="Li W.-J."/>
        </authorList>
    </citation>
    <scope>NUCLEOTIDE SEQUENCE [LARGE SCALE GENOMIC DNA]</scope>
    <source>
        <strain evidence="4 5">KCTC 12718</strain>
    </source>
</reference>
<evidence type="ECO:0000256" key="1">
    <source>
        <dbReference type="ARBA" id="ARBA00006336"/>
    </source>
</evidence>
<dbReference type="PANTHER" id="PTHR43540">
    <property type="entry name" value="PEROXYUREIDOACRYLATE/UREIDOACRYLATE AMIDOHYDROLASE-RELATED"/>
    <property type="match status" value="1"/>
</dbReference>
<dbReference type="Pfam" id="PF00857">
    <property type="entry name" value="Isochorismatase"/>
    <property type="match status" value="1"/>
</dbReference>
<keyword evidence="2 4" id="KW-0378">Hydrolase</keyword>
<accession>A0ABS9GXJ6</accession>
<organism evidence="4 5">
    <name type="scientific">Pseudalkalibacillus berkeleyi</name>
    <dbReference type="NCBI Taxonomy" id="1069813"/>
    <lineage>
        <taxon>Bacteria</taxon>
        <taxon>Bacillati</taxon>
        <taxon>Bacillota</taxon>
        <taxon>Bacilli</taxon>
        <taxon>Bacillales</taxon>
        <taxon>Fictibacillaceae</taxon>
        <taxon>Pseudalkalibacillus</taxon>
    </lineage>
</organism>
<dbReference type="Proteomes" id="UP001649381">
    <property type="component" value="Unassembled WGS sequence"/>
</dbReference>
<comment type="caution">
    <text evidence="4">The sequence shown here is derived from an EMBL/GenBank/DDBJ whole genome shotgun (WGS) entry which is preliminary data.</text>
</comment>
<protein>
    <submittedName>
        <fullName evidence="4">Cysteine hydrolase</fullName>
    </submittedName>
</protein>
<evidence type="ECO:0000259" key="3">
    <source>
        <dbReference type="Pfam" id="PF00857"/>
    </source>
</evidence>